<feature type="region of interest" description="Disordered" evidence="1">
    <location>
        <begin position="1"/>
        <end position="121"/>
    </location>
</feature>
<evidence type="ECO:0000256" key="2">
    <source>
        <dbReference type="SAM" id="Phobius"/>
    </source>
</evidence>
<keyword evidence="2" id="KW-0812">Transmembrane</keyword>
<gene>
    <name evidence="3" type="ORF">FYJ68_02785</name>
</gene>
<dbReference type="EMBL" id="VUNC01000002">
    <property type="protein sequence ID" value="MST72038.1"/>
    <property type="molecule type" value="Genomic_DNA"/>
</dbReference>
<feature type="compositionally biased region" description="Polar residues" evidence="1">
    <location>
        <begin position="28"/>
        <end position="39"/>
    </location>
</feature>
<dbReference type="RefSeq" id="WP_154433802.1">
    <property type="nucleotide sequence ID" value="NZ_VUNC01000002.1"/>
</dbReference>
<feature type="compositionally biased region" description="Polar residues" evidence="1">
    <location>
        <begin position="77"/>
        <end position="94"/>
    </location>
</feature>
<name>A0A6N7XLD1_9ACTN</name>
<organism evidence="3 4">
    <name type="scientific">Olsenella porci</name>
    <dbReference type="NCBI Taxonomy" id="2652279"/>
    <lineage>
        <taxon>Bacteria</taxon>
        <taxon>Bacillati</taxon>
        <taxon>Actinomycetota</taxon>
        <taxon>Coriobacteriia</taxon>
        <taxon>Coriobacteriales</taxon>
        <taxon>Atopobiaceae</taxon>
        <taxon>Olsenella</taxon>
    </lineage>
</organism>
<proteinExistence type="predicted"/>
<accession>A0A6N7XLD1</accession>
<dbReference type="Proteomes" id="UP000469325">
    <property type="component" value="Unassembled WGS sequence"/>
</dbReference>
<feature type="transmembrane region" description="Helical" evidence="2">
    <location>
        <begin position="161"/>
        <end position="182"/>
    </location>
</feature>
<reference evidence="3 4" key="1">
    <citation type="submission" date="2019-08" db="EMBL/GenBank/DDBJ databases">
        <title>In-depth cultivation of the pig gut microbiome towards novel bacterial diversity and tailored functional studies.</title>
        <authorList>
            <person name="Wylensek D."/>
            <person name="Hitch T.C.A."/>
            <person name="Clavel T."/>
        </authorList>
    </citation>
    <scope>NUCLEOTIDE SEQUENCE [LARGE SCALE GENOMIC DNA]</scope>
    <source>
        <strain evidence="3 4">CA-Schmier-601-WT-1</strain>
    </source>
</reference>
<feature type="transmembrane region" description="Helical" evidence="2">
    <location>
        <begin position="124"/>
        <end position="149"/>
    </location>
</feature>
<sequence length="217" mass="23602">MPRFRQDDTDAGLDKTVLTPGTGAKASGTATRRMPQQTRQRADAGYNQTSFQPQSNQAYGQDPYYRPQADATYGQDPYQQYSATSRPQYQQRQAVPSPPQADPYLGERNERRSRKPSTGHGGRAVPALLSVLSVLCRVAAIALALLSVANAFVLGSLRIRLVAITAMVSTWLPPALSGAFVFETPFGGVMRGDFMVAAVVLFVVDWALAKAAHSLRR</sequence>
<evidence type="ECO:0000256" key="1">
    <source>
        <dbReference type="SAM" id="MobiDB-lite"/>
    </source>
</evidence>
<keyword evidence="4" id="KW-1185">Reference proteome</keyword>
<feature type="transmembrane region" description="Helical" evidence="2">
    <location>
        <begin position="194"/>
        <end position="212"/>
    </location>
</feature>
<protein>
    <submittedName>
        <fullName evidence="3">Uncharacterized protein</fullName>
    </submittedName>
</protein>
<feature type="compositionally biased region" description="Polar residues" evidence="1">
    <location>
        <begin position="46"/>
        <end position="59"/>
    </location>
</feature>
<comment type="caution">
    <text evidence="3">The sequence shown here is derived from an EMBL/GenBank/DDBJ whole genome shotgun (WGS) entry which is preliminary data.</text>
</comment>
<dbReference type="AlphaFoldDB" id="A0A6N7XLD1"/>
<evidence type="ECO:0000313" key="4">
    <source>
        <dbReference type="Proteomes" id="UP000469325"/>
    </source>
</evidence>
<keyword evidence="2" id="KW-1133">Transmembrane helix</keyword>
<evidence type="ECO:0000313" key="3">
    <source>
        <dbReference type="EMBL" id="MST72038.1"/>
    </source>
</evidence>
<keyword evidence="2" id="KW-0472">Membrane</keyword>